<reference evidence="2 3" key="1">
    <citation type="submission" date="2019-02" db="EMBL/GenBank/DDBJ databases">
        <title>Deep-cultivation of Planctomycetes and their phenomic and genomic characterization uncovers novel biology.</title>
        <authorList>
            <person name="Wiegand S."/>
            <person name="Jogler M."/>
            <person name="Boedeker C."/>
            <person name="Pinto D."/>
            <person name="Vollmers J."/>
            <person name="Rivas-Marin E."/>
            <person name="Kohn T."/>
            <person name="Peeters S.H."/>
            <person name="Heuer A."/>
            <person name="Rast P."/>
            <person name="Oberbeckmann S."/>
            <person name="Bunk B."/>
            <person name="Jeske O."/>
            <person name="Meyerdierks A."/>
            <person name="Storesund J.E."/>
            <person name="Kallscheuer N."/>
            <person name="Luecker S."/>
            <person name="Lage O.M."/>
            <person name="Pohl T."/>
            <person name="Merkel B.J."/>
            <person name="Hornburger P."/>
            <person name="Mueller R.-W."/>
            <person name="Bruemmer F."/>
            <person name="Labrenz M."/>
            <person name="Spormann A.M."/>
            <person name="Op Den Camp H."/>
            <person name="Overmann J."/>
            <person name="Amann R."/>
            <person name="Jetten M.S.M."/>
            <person name="Mascher T."/>
            <person name="Medema M.H."/>
            <person name="Devos D.P."/>
            <person name="Kaster A.-K."/>
            <person name="Ovreas L."/>
            <person name="Rohde M."/>
            <person name="Galperin M.Y."/>
            <person name="Jogler C."/>
        </authorList>
    </citation>
    <scope>NUCLEOTIDE SEQUENCE [LARGE SCALE GENOMIC DNA]</scope>
    <source>
        <strain evidence="2 3">Pla111</strain>
    </source>
</reference>
<dbReference type="EMBL" id="SJPH01000009">
    <property type="protein sequence ID" value="TWT41356.1"/>
    <property type="molecule type" value="Genomic_DNA"/>
</dbReference>
<keyword evidence="1" id="KW-1133">Transmembrane helix</keyword>
<sequence length="363" mass="39580">MYMALQGRGANPSEGMGVAKMPLCIFLYAMVAALANGALVDAGELDDAEVIRLYEEATAPPIQYTYVSSGVETFVAQQRMEDGEVATRTETTTPRRMLTIAYSDKRYEVHVEEKIIIDTSNCISGVREQIGGVVAGGAGALSSTKADVSDIVFDGVKCYQIDMAANVDAIKKFAKQLPRSAAAALPGGSRIVIDTNKFLPIAIETYGIDGRTLQTTRVIDIQHEQLPRDMFILPSGFRTEVPATVLEYGQIVGNLFVKDARRQRGAIAEAPLRRSMQKLPEIEYDPDTGLAIPPVPPEMTKEHFRALVDSEKPSNVKIDSEGVYTASGWTYKTLFLTINALLVFLLGAVLLVRKLTKARNAKS</sequence>
<dbReference type="RefSeq" id="WP_146575272.1">
    <property type="nucleotide sequence ID" value="NZ_SJPH01000009.1"/>
</dbReference>
<protein>
    <submittedName>
        <fullName evidence="2">Uncharacterized protein</fullName>
    </submittedName>
</protein>
<name>A0A5C5VRU6_9BACT</name>
<keyword evidence="1" id="KW-0472">Membrane</keyword>
<dbReference type="Proteomes" id="UP000318995">
    <property type="component" value="Unassembled WGS sequence"/>
</dbReference>
<keyword evidence="3" id="KW-1185">Reference proteome</keyword>
<accession>A0A5C5VRU6</accession>
<keyword evidence="1" id="KW-0812">Transmembrane</keyword>
<dbReference type="AlphaFoldDB" id="A0A5C5VRU6"/>
<proteinExistence type="predicted"/>
<feature type="transmembrane region" description="Helical" evidence="1">
    <location>
        <begin position="334"/>
        <end position="352"/>
    </location>
</feature>
<evidence type="ECO:0000313" key="3">
    <source>
        <dbReference type="Proteomes" id="UP000318995"/>
    </source>
</evidence>
<gene>
    <name evidence="2" type="ORF">Pla111_30700</name>
</gene>
<evidence type="ECO:0000313" key="2">
    <source>
        <dbReference type="EMBL" id="TWT41356.1"/>
    </source>
</evidence>
<evidence type="ECO:0000256" key="1">
    <source>
        <dbReference type="SAM" id="Phobius"/>
    </source>
</evidence>
<comment type="caution">
    <text evidence="2">The sequence shown here is derived from an EMBL/GenBank/DDBJ whole genome shotgun (WGS) entry which is preliminary data.</text>
</comment>
<organism evidence="2 3">
    <name type="scientific">Botrimarina hoheduenensis</name>
    <dbReference type="NCBI Taxonomy" id="2528000"/>
    <lineage>
        <taxon>Bacteria</taxon>
        <taxon>Pseudomonadati</taxon>
        <taxon>Planctomycetota</taxon>
        <taxon>Planctomycetia</taxon>
        <taxon>Pirellulales</taxon>
        <taxon>Lacipirellulaceae</taxon>
        <taxon>Botrimarina</taxon>
    </lineage>
</organism>